<proteinExistence type="predicted"/>
<sequence length="204" mass="22442">MSDQHPASEDAIKTPEMLHSEDPNDAPGDSEEDLDNLVFATFASRAVSSETANKTAVKEIAAMVPKMLPKPPAVFTKALLNTYKASPEANNLYSNNKTVHRHVVEVRAIFDYERESKPPVKQKIVIVLDIDIPPPPSTQGPHFGWEIHLAGKKSVGHVPVDPTGLTGRPKRGDPSVQTAAGRNGKDKLTKNETMTWKFESDWIK</sequence>
<feature type="region of interest" description="Disordered" evidence="1">
    <location>
        <begin position="158"/>
        <end position="191"/>
    </location>
</feature>
<feature type="compositionally biased region" description="Basic and acidic residues" evidence="1">
    <location>
        <begin position="1"/>
        <end position="22"/>
    </location>
</feature>
<name>A0ABR3G4M4_9PEZI</name>
<dbReference type="Proteomes" id="UP001447188">
    <property type="component" value="Unassembled WGS sequence"/>
</dbReference>
<keyword evidence="3" id="KW-1185">Reference proteome</keyword>
<dbReference type="EMBL" id="JBBBZM010000421">
    <property type="protein sequence ID" value="KAL0630687.1"/>
    <property type="molecule type" value="Genomic_DNA"/>
</dbReference>
<reference evidence="2 3" key="1">
    <citation type="submission" date="2024-02" db="EMBL/GenBank/DDBJ databases">
        <title>Discinaceae phylogenomics.</title>
        <authorList>
            <person name="Dirks A.C."/>
            <person name="James T.Y."/>
        </authorList>
    </citation>
    <scope>NUCLEOTIDE SEQUENCE [LARGE SCALE GENOMIC DNA]</scope>
    <source>
        <strain evidence="2 3">ACD0624</strain>
    </source>
</reference>
<gene>
    <name evidence="2" type="ORF">Q9L58_010464</name>
</gene>
<organism evidence="2 3">
    <name type="scientific">Discina gigas</name>
    <dbReference type="NCBI Taxonomy" id="1032678"/>
    <lineage>
        <taxon>Eukaryota</taxon>
        <taxon>Fungi</taxon>
        <taxon>Dikarya</taxon>
        <taxon>Ascomycota</taxon>
        <taxon>Pezizomycotina</taxon>
        <taxon>Pezizomycetes</taxon>
        <taxon>Pezizales</taxon>
        <taxon>Discinaceae</taxon>
        <taxon>Discina</taxon>
    </lineage>
</organism>
<evidence type="ECO:0000313" key="3">
    <source>
        <dbReference type="Proteomes" id="UP001447188"/>
    </source>
</evidence>
<protein>
    <submittedName>
        <fullName evidence="2">Uncharacterized protein</fullName>
    </submittedName>
</protein>
<comment type="caution">
    <text evidence="2">The sequence shown here is derived from an EMBL/GenBank/DDBJ whole genome shotgun (WGS) entry which is preliminary data.</text>
</comment>
<evidence type="ECO:0000256" key="1">
    <source>
        <dbReference type="SAM" id="MobiDB-lite"/>
    </source>
</evidence>
<accession>A0ABR3G4M4</accession>
<feature type="region of interest" description="Disordered" evidence="1">
    <location>
        <begin position="1"/>
        <end position="33"/>
    </location>
</feature>
<evidence type="ECO:0000313" key="2">
    <source>
        <dbReference type="EMBL" id="KAL0630687.1"/>
    </source>
</evidence>